<dbReference type="GO" id="GO:0008270">
    <property type="term" value="F:zinc ion binding"/>
    <property type="evidence" value="ECO:0007669"/>
    <property type="project" value="UniProtKB-KW"/>
</dbReference>
<dbReference type="EMBL" id="OV170234">
    <property type="protein sequence ID" value="CAH0719937.1"/>
    <property type="molecule type" value="Genomic_DNA"/>
</dbReference>
<evidence type="ECO:0000259" key="6">
    <source>
        <dbReference type="SMART" id="SM00692"/>
    </source>
</evidence>
<dbReference type="SMART" id="SM00692">
    <property type="entry name" value="DM3"/>
    <property type="match status" value="1"/>
</dbReference>
<proteinExistence type="predicted"/>
<feature type="domain" description="THAP-type" evidence="6">
    <location>
        <begin position="20"/>
        <end position="90"/>
    </location>
</feature>
<reference evidence="8" key="1">
    <citation type="submission" date="2021-12" db="EMBL/GenBank/DDBJ databases">
        <authorList>
            <person name="Martin H S."/>
        </authorList>
    </citation>
    <scope>NUCLEOTIDE SEQUENCE</scope>
</reference>
<keyword evidence="1" id="KW-0479">Metal-binding</keyword>
<evidence type="ECO:0000256" key="1">
    <source>
        <dbReference type="ARBA" id="ARBA00022723"/>
    </source>
</evidence>
<evidence type="ECO:0000256" key="2">
    <source>
        <dbReference type="ARBA" id="ARBA00022771"/>
    </source>
</evidence>
<feature type="domain" description="THAP-type" evidence="7">
    <location>
        <begin position="4"/>
        <end position="91"/>
    </location>
</feature>
<evidence type="ECO:0000313" key="9">
    <source>
        <dbReference type="Proteomes" id="UP000838878"/>
    </source>
</evidence>
<dbReference type="Pfam" id="PF05485">
    <property type="entry name" value="THAP"/>
    <property type="match status" value="1"/>
</dbReference>
<evidence type="ECO:0000256" key="5">
    <source>
        <dbReference type="SAM" id="MobiDB-lite"/>
    </source>
</evidence>
<keyword evidence="9" id="KW-1185">Reference proteome</keyword>
<dbReference type="GO" id="GO:0003677">
    <property type="term" value="F:DNA binding"/>
    <property type="evidence" value="ECO:0007669"/>
    <property type="project" value="UniProtKB-KW"/>
</dbReference>
<evidence type="ECO:0000259" key="7">
    <source>
        <dbReference type="SMART" id="SM00980"/>
    </source>
</evidence>
<evidence type="ECO:0000313" key="8">
    <source>
        <dbReference type="EMBL" id="CAH0719937.1"/>
    </source>
</evidence>
<feature type="region of interest" description="Disordered" evidence="5">
    <location>
        <begin position="127"/>
        <end position="157"/>
    </location>
</feature>
<dbReference type="SMART" id="SM00980">
    <property type="entry name" value="THAP"/>
    <property type="match status" value="1"/>
</dbReference>
<evidence type="ECO:0000256" key="3">
    <source>
        <dbReference type="ARBA" id="ARBA00022833"/>
    </source>
</evidence>
<organism evidence="8 9">
    <name type="scientific">Brenthis ino</name>
    <name type="common">lesser marbled fritillary</name>
    <dbReference type="NCBI Taxonomy" id="405034"/>
    <lineage>
        <taxon>Eukaryota</taxon>
        <taxon>Metazoa</taxon>
        <taxon>Ecdysozoa</taxon>
        <taxon>Arthropoda</taxon>
        <taxon>Hexapoda</taxon>
        <taxon>Insecta</taxon>
        <taxon>Pterygota</taxon>
        <taxon>Neoptera</taxon>
        <taxon>Endopterygota</taxon>
        <taxon>Lepidoptera</taxon>
        <taxon>Glossata</taxon>
        <taxon>Ditrysia</taxon>
        <taxon>Papilionoidea</taxon>
        <taxon>Nymphalidae</taxon>
        <taxon>Heliconiinae</taxon>
        <taxon>Argynnini</taxon>
        <taxon>Brenthis</taxon>
    </lineage>
</organism>
<protein>
    <recommendedName>
        <fullName evidence="6 7">THAP-type domain-containing protein</fullName>
    </recommendedName>
</protein>
<dbReference type="InterPro" id="IPR006612">
    <property type="entry name" value="THAP_Znf"/>
</dbReference>
<sequence length="282" mass="33351">MPYHRCSYFGCKNTTVTKSMFRFPWNDSNRLKIWLNNCGNMTITHLPAERLRTKYICIDHFSKEYLANVTGRRKRINRLAIPEPYRDVKTPDSSSTSVPGSPGLKVYTHERMFINDIVLKNIKKEKSEDPDESDDLKKEVYWSPPKKRKQKNENDSPECKNIKSLLFKSLKKLRRLVNKDKSLKKKFADKTLIDLSKQKFRSEYSKIMTLMQFKVARKEWTNKEREFCMSLYRKSPAAYKFMYKSGIVLASVSTVQRWFHKTKCLPENDIIFVDINNESNKT</sequence>
<keyword evidence="2" id="KW-0863">Zinc-finger</keyword>
<dbReference type="OrthoDB" id="7683421at2759"/>
<gene>
    <name evidence="8" type="ORF">BINO364_LOCUS6224</name>
</gene>
<accession>A0A8J9VW66</accession>
<dbReference type="Proteomes" id="UP000838878">
    <property type="component" value="Chromosome 14"/>
</dbReference>
<evidence type="ECO:0000256" key="4">
    <source>
        <dbReference type="ARBA" id="ARBA00023125"/>
    </source>
</evidence>
<name>A0A8J9VW66_9NEOP</name>
<dbReference type="SUPFAM" id="SSF57716">
    <property type="entry name" value="Glucocorticoid receptor-like (DNA-binding domain)"/>
    <property type="match status" value="1"/>
</dbReference>
<feature type="non-terminal residue" evidence="8">
    <location>
        <position position="282"/>
    </location>
</feature>
<dbReference type="AlphaFoldDB" id="A0A8J9VW66"/>
<keyword evidence="3" id="KW-0862">Zinc</keyword>
<keyword evidence="4" id="KW-0238">DNA-binding</keyword>